<reference evidence="2 3" key="2">
    <citation type="journal article" date="2016" name="Sci. Rep.">
        <title>A novel serine protease, Sep1, from Bacillus firmus DS-1 has nematicidal activity and degrades multiple intestinal-associated nematode proteins.</title>
        <authorList>
            <person name="Geng C."/>
            <person name="Nie X."/>
            <person name="Tang Z."/>
            <person name="Zhang Y."/>
            <person name="Lin J."/>
            <person name="Sun M."/>
            <person name="Peng D."/>
        </authorList>
    </citation>
    <scope>NUCLEOTIDE SEQUENCE [LARGE SCALE GENOMIC DNA]</scope>
    <source>
        <strain evidence="2 3">DS1</strain>
    </source>
</reference>
<evidence type="ECO:0000313" key="3">
    <source>
        <dbReference type="Proteomes" id="UP000019270"/>
    </source>
</evidence>
<reference evidence="3" key="1">
    <citation type="submission" date="2013-03" db="EMBL/GenBank/DDBJ databases">
        <title>Draft genome sequence of Bacillus firmus DS1.</title>
        <authorList>
            <person name="Peng D."/>
            <person name="Zhu L."/>
            <person name="Sun M."/>
        </authorList>
    </citation>
    <scope>NUCLEOTIDE SEQUENCE [LARGE SCALE GENOMIC DNA]</scope>
    <source>
        <strain evidence="3">DS1</strain>
    </source>
</reference>
<feature type="domain" description="Peptidase C-terminal archaeal/bacterial" evidence="1">
    <location>
        <begin position="165"/>
        <end position="229"/>
    </location>
</feature>
<name>W7KR42_CYTFI</name>
<comment type="caution">
    <text evidence="2">The sequence shown here is derived from an EMBL/GenBank/DDBJ whole genome shotgun (WGS) entry which is preliminary data.</text>
</comment>
<protein>
    <recommendedName>
        <fullName evidence="1">Peptidase C-terminal archaeal/bacterial domain-containing protein</fullName>
    </recommendedName>
</protein>
<dbReference type="Gene3D" id="2.60.120.380">
    <property type="match status" value="3"/>
</dbReference>
<dbReference type="OrthoDB" id="2853361at2"/>
<organism evidence="2 3">
    <name type="scientific">Cytobacillus firmus DS1</name>
    <dbReference type="NCBI Taxonomy" id="1307436"/>
    <lineage>
        <taxon>Bacteria</taxon>
        <taxon>Bacillati</taxon>
        <taxon>Bacillota</taxon>
        <taxon>Bacilli</taxon>
        <taxon>Bacillales</taxon>
        <taxon>Bacillaceae</taxon>
        <taxon>Cytobacillus</taxon>
    </lineage>
</organism>
<dbReference type="RefSeq" id="WP_081757294.1">
    <property type="nucleotide sequence ID" value="NZ_APVL01000012.1"/>
</dbReference>
<dbReference type="SUPFAM" id="SSF89260">
    <property type="entry name" value="Collagen-binding domain"/>
    <property type="match status" value="3"/>
</dbReference>
<accession>W7KR42</accession>
<proteinExistence type="predicted"/>
<dbReference type="EMBL" id="APVL01000012">
    <property type="protein sequence ID" value="EWG09940.1"/>
    <property type="molecule type" value="Genomic_DNA"/>
</dbReference>
<dbReference type="Proteomes" id="UP000019270">
    <property type="component" value="Unassembled WGS sequence"/>
</dbReference>
<dbReference type="eggNOG" id="COG2340">
    <property type="taxonomic scope" value="Bacteria"/>
</dbReference>
<sequence length="471" mass="52758">MKKILGTGFVVFIFAFFFGQLTFAQSSGISSGVPVTGTLSSEEAENTYYFSTDKDGEVYITLDESTGGFYMYLYNENGNRVSSDYFSSRGGKAVIDKKIQKGSYYIVVKPYNWNGISSASFKLKATYSSHINRNASSFEPNDTIETSLPVKSGEVYQSASESNIDQDVYQFTTNKDGEVYITLDEAGGGYYMYLYDENGNREASDYFSYSGGKSVINKKVQQGTYYVKIKPYNWNGITSAKYRFKATYPGSINRNSSSFEPNETFETAMPINSGQSYSSSSYSSIDQDTYQFTTNRDGNVRIALDNAKGGFYMYLYDANGTRVSSDYFSYAGSTAVIDRDLKKGTYYVKIKPYNWNGITSASYRLHASFPAPANACDRYKGVSKIWWDGIELKPGQIGRLIVKKDTTLFKLNGEQKSPSRTLKAGEFYRIYAFKPGMLSVGGGYYVDRDAKVTYETPSKAKLEAVRCIQNR</sequence>
<dbReference type="Pfam" id="PF04151">
    <property type="entry name" value="PPC"/>
    <property type="match status" value="2"/>
</dbReference>
<feature type="domain" description="Peptidase C-terminal archaeal/bacterial" evidence="1">
    <location>
        <begin position="286"/>
        <end position="350"/>
    </location>
</feature>
<dbReference type="InterPro" id="IPR007280">
    <property type="entry name" value="Peptidase_C_arc/bac"/>
</dbReference>
<dbReference type="PATRIC" id="fig|1307436.3.peg.3479"/>
<evidence type="ECO:0000313" key="2">
    <source>
        <dbReference type="EMBL" id="EWG09940.1"/>
    </source>
</evidence>
<dbReference type="AlphaFoldDB" id="W7KR42"/>
<dbReference type="eggNOG" id="COG4932">
    <property type="taxonomic scope" value="Bacteria"/>
</dbReference>
<gene>
    <name evidence="2" type="ORF">PBF_16214</name>
</gene>
<evidence type="ECO:0000259" key="1">
    <source>
        <dbReference type="Pfam" id="PF04151"/>
    </source>
</evidence>